<proteinExistence type="inferred from homology"/>
<dbReference type="AlphaFoldDB" id="A0A9D2N612"/>
<evidence type="ECO:0000256" key="3">
    <source>
        <dbReference type="ARBA" id="ARBA00022679"/>
    </source>
</evidence>
<comment type="similarity">
    <text evidence="2">Belongs to the diacylglycerol/lipid kinase family.</text>
</comment>
<reference evidence="10" key="2">
    <citation type="submission" date="2021-04" db="EMBL/GenBank/DDBJ databases">
        <authorList>
            <person name="Gilroy R."/>
        </authorList>
    </citation>
    <scope>NUCLEOTIDE SEQUENCE</scope>
    <source>
        <strain evidence="10">ChiSxjej6B18-287</strain>
    </source>
</reference>
<keyword evidence="6" id="KW-0067">ATP-binding</keyword>
<evidence type="ECO:0000256" key="8">
    <source>
        <dbReference type="ARBA" id="ARBA00023264"/>
    </source>
</evidence>
<dbReference type="Pfam" id="PF19279">
    <property type="entry name" value="YegS_C"/>
    <property type="match status" value="1"/>
</dbReference>
<dbReference type="SUPFAM" id="SSF111331">
    <property type="entry name" value="NAD kinase/diacylglycerol kinase-like"/>
    <property type="match status" value="1"/>
</dbReference>
<dbReference type="PROSITE" id="PS50146">
    <property type="entry name" value="DAGK"/>
    <property type="match status" value="1"/>
</dbReference>
<dbReference type="Proteomes" id="UP000823893">
    <property type="component" value="Unassembled WGS sequence"/>
</dbReference>
<dbReference type="GO" id="GO:0016301">
    <property type="term" value="F:kinase activity"/>
    <property type="evidence" value="ECO:0007669"/>
    <property type="project" value="UniProtKB-KW"/>
</dbReference>
<dbReference type="NCBIfam" id="TIGR00147">
    <property type="entry name" value="YegS/Rv2252/BmrU family lipid kinase"/>
    <property type="match status" value="1"/>
</dbReference>
<feature type="domain" description="DAGKc" evidence="9">
    <location>
        <begin position="1"/>
        <end position="133"/>
    </location>
</feature>
<keyword evidence="5 10" id="KW-0418">Kinase</keyword>
<evidence type="ECO:0000256" key="1">
    <source>
        <dbReference type="ARBA" id="ARBA00001946"/>
    </source>
</evidence>
<dbReference type="GO" id="GO:0005524">
    <property type="term" value="F:ATP binding"/>
    <property type="evidence" value="ECO:0007669"/>
    <property type="project" value="UniProtKB-KW"/>
</dbReference>
<sequence length="307" mass="34036">MFYFIVNPHSRSGLGMDIWKKAEEILTAENTEYEVYFTKHTGHARDLAKQIAVLSLPCTLIVLGGDGTLNEVINGLAQNDFSHIILGYIPTGSGNDFARGLGISSNVTACMHSILSPSKFALVDVGLSQTSEGKRYFLVSSGIGYDADICRNVMKTPMKKVLNRLKLGKLTYVFVALKLLLGYQCCPVSVRIDKKKVYRLPRFYFLAGMNMKQEGGGVKFCPQAQFQDGLLDVCLVGDLPKAKILTLFPTAFVGKHTGFRGIHMYRCRRIDIISRDPLPVHCDGESAGCHRHLTISNTQKQIKVILE</sequence>
<accession>A0A9D2N612</accession>
<comment type="caution">
    <text evidence="10">The sequence shown here is derived from an EMBL/GenBank/DDBJ whole genome shotgun (WGS) entry which is preliminary data.</text>
</comment>
<organism evidence="10 11">
    <name type="scientific">Candidatus Blautia merdigallinarum</name>
    <dbReference type="NCBI Taxonomy" id="2838495"/>
    <lineage>
        <taxon>Bacteria</taxon>
        <taxon>Bacillati</taxon>
        <taxon>Bacillota</taxon>
        <taxon>Clostridia</taxon>
        <taxon>Lachnospirales</taxon>
        <taxon>Lachnospiraceae</taxon>
        <taxon>Blautia</taxon>
    </lineage>
</organism>
<gene>
    <name evidence="10" type="ORF">H9935_12385</name>
</gene>
<keyword evidence="7" id="KW-0443">Lipid metabolism</keyword>
<evidence type="ECO:0000256" key="6">
    <source>
        <dbReference type="ARBA" id="ARBA00022840"/>
    </source>
</evidence>
<reference evidence="10" key="1">
    <citation type="journal article" date="2021" name="PeerJ">
        <title>Extensive microbial diversity within the chicken gut microbiome revealed by metagenomics and culture.</title>
        <authorList>
            <person name="Gilroy R."/>
            <person name="Ravi A."/>
            <person name="Getino M."/>
            <person name="Pursley I."/>
            <person name="Horton D.L."/>
            <person name="Alikhan N.F."/>
            <person name="Baker D."/>
            <person name="Gharbi K."/>
            <person name="Hall N."/>
            <person name="Watson M."/>
            <person name="Adriaenssens E.M."/>
            <person name="Foster-Nyarko E."/>
            <person name="Jarju S."/>
            <person name="Secka A."/>
            <person name="Antonio M."/>
            <person name="Oren A."/>
            <person name="Chaudhuri R.R."/>
            <person name="La Ragione R."/>
            <person name="Hildebrand F."/>
            <person name="Pallen M.J."/>
        </authorList>
    </citation>
    <scope>NUCLEOTIDE SEQUENCE</scope>
    <source>
        <strain evidence="10">ChiSxjej6B18-287</strain>
    </source>
</reference>
<dbReference type="InterPro" id="IPR045540">
    <property type="entry name" value="YegS/DAGK_C"/>
</dbReference>
<dbReference type="InterPro" id="IPR017438">
    <property type="entry name" value="ATP-NAD_kinase_N"/>
</dbReference>
<protein>
    <submittedName>
        <fullName evidence="10">Diacylglycerol kinase family lipid kinase</fullName>
    </submittedName>
</protein>
<dbReference type="GO" id="GO:0008654">
    <property type="term" value="P:phospholipid biosynthetic process"/>
    <property type="evidence" value="ECO:0007669"/>
    <property type="project" value="UniProtKB-KW"/>
</dbReference>
<keyword evidence="8" id="KW-1208">Phospholipid metabolism</keyword>
<keyword evidence="3" id="KW-0808">Transferase</keyword>
<dbReference type="InterPro" id="IPR001206">
    <property type="entry name" value="Diacylglycerol_kinase_cat_dom"/>
</dbReference>
<dbReference type="Gene3D" id="3.40.50.10330">
    <property type="entry name" value="Probable inorganic polyphosphate/atp-NAD kinase, domain 1"/>
    <property type="match status" value="1"/>
</dbReference>
<comment type="cofactor">
    <cofactor evidence="1">
        <name>Mg(2+)</name>
        <dbReference type="ChEBI" id="CHEBI:18420"/>
    </cofactor>
</comment>
<dbReference type="InterPro" id="IPR005218">
    <property type="entry name" value="Diacylglycerol/lipid_kinase"/>
</dbReference>
<keyword evidence="7" id="KW-0444">Lipid biosynthesis</keyword>
<dbReference type="SMART" id="SM00046">
    <property type="entry name" value="DAGKc"/>
    <property type="match status" value="1"/>
</dbReference>
<evidence type="ECO:0000256" key="5">
    <source>
        <dbReference type="ARBA" id="ARBA00022777"/>
    </source>
</evidence>
<evidence type="ECO:0000256" key="2">
    <source>
        <dbReference type="ARBA" id="ARBA00005983"/>
    </source>
</evidence>
<dbReference type="PANTHER" id="PTHR12358:SF54">
    <property type="entry name" value="SPHINGOSINE KINASE RELATED PROTEIN"/>
    <property type="match status" value="1"/>
</dbReference>
<dbReference type="EMBL" id="DWWV01000168">
    <property type="protein sequence ID" value="HJC11575.1"/>
    <property type="molecule type" value="Genomic_DNA"/>
</dbReference>
<dbReference type="InterPro" id="IPR050187">
    <property type="entry name" value="Lipid_Phosphate_FormReg"/>
</dbReference>
<keyword evidence="4" id="KW-0547">Nucleotide-binding</keyword>
<dbReference type="Gene3D" id="2.60.200.40">
    <property type="match status" value="1"/>
</dbReference>
<keyword evidence="7" id="KW-0594">Phospholipid biosynthesis</keyword>
<evidence type="ECO:0000256" key="4">
    <source>
        <dbReference type="ARBA" id="ARBA00022741"/>
    </source>
</evidence>
<dbReference type="InterPro" id="IPR016064">
    <property type="entry name" value="NAD/diacylglycerol_kinase_sf"/>
</dbReference>
<evidence type="ECO:0000256" key="7">
    <source>
        <dbReference type="ARBA" id="ARBA00023209"/>
    </source>
</evidence>
<evidence type="ECO:0000259" key="9">
    <source>
        <dbReference type="PROSITE" id="PS50146"/>
    </source>
</evidence>
<name>A0A9D2N612_9FIRM</name>
<dbReference type="PANTHER" id="PTHR12358">
    <property type="entry name" value="SPHINGOSINE KINASE"/>
    <property type="match status" value="1"/>
</dbReference>
<evidence type="ECO:0000313" key="11">
    <source>
        <dbReference type="Proteomes" id="UP000823893"/>
    </source>
</evidence>
<evidence type="ECO:0000313" key="10">
    <source>
        <dbReference type="EMBL" id="HJC11575.1"/>
    </source>
</evidence>
<dbReference type="Pfam" id="PF00781">
    <property type="entry name" value="DAGK_cat"/>
    <property type="match status" value="1"/>
</dbReference>